<reference evidence="6" key="1">
    <citation type="submission" date="2022-05" db="EMBL/GenBank/DDBJ databases">
        <title>An RpoN-dependent PEP-CTERM gene is involved in floc formation of an Aquincola tertiaricarbonis strain.</title>
        <authorList>
            <person name="Qiu D."/>
            <person name="Xia M."/>
        </authorList>
    </citation>
    <scope>NUCLEOTIDE SEQUENCE</scope>
    <source>
        <strain evidence="6">RN12</strain>
    </source>
</reference>
<dbReference type="InterPro" id="IPR005119">
    <property type="entry name" value="LysR_subst-bd"/>
</dbReference>
<evidence type="ECO:0000256" key="2">
    <source>
        <dbReference type="ARBA" id="ARBA00023015"/>
    </source>
</evidence>
<dbReference type="PRINTS" id="PR00039">
    <property type="entry name" value="HTHLYSR"/>
</dbReference>
<dbReference type="PANTHER" id="PTHR30537">
    <property type="entry name" value="HTH-TYPE TRANSCRIPTIONAL REGULATOR"/>
    <property type="match status" value="1"/>
</dbReference>
<keyword evidence="3" id="KW-0238">DNA-binding</keyword>
<dbReference type="EMBL" id="CP097636">
    <property type="protein sequence ID" value="URI10312.1"/>
    <property type="molecule type" value="Genomic_DNA"/>
</dbReference>
<proteinExistence type="inferred from homology"/>
<dbReference type="Proteomes" id="UP001056201">
    <property type="component" value="Chromosome 2"/>
</dbReference>
<organism evidence="6 7">
    <name type="scientific">Aquincola tertiaricarbonis</name>
    <dbReference type="NCBI Taxonomy" id="391953"/>
    <lineage>
        <taxon>Bacteria</taxon>
        <taxon>Pseudomonadati</taxon>
        <taxon>Pseudomonadota</taxon>
        <taxon>Betaproteobacteria</taxon>
        <taxon>Burkholderiales</taxon>
        <taxon>Sphaerotilaceae</taxon>
        <taxon>Aquincola</taxon>
    </lineage>
</organism>
<dbReference type="SUPFAM" id="SSF46785">
    <property type="entry name" value="Winged helix' DNA-binding domain"/>
    <property type="match status" value="1"/>
</dbReference>
<dbReference type="PANTHER" id="PTHR30537:SF1">
    <property type="entry name" value="HTH-TYPE TRANSCRIPTIONAL REGULATOR PGRR"/>
    <property type="match status" value="1"/>
</dbReference>
<dbReference type="SUPFAM" id="SSF53850">
    <property type="entry name" value="Periplasmic binding protein-like II"/>
    <property type="match status" value="1"/>
</dbReference>
<dbReference type="InterPro" id="IPR058163">
    <property type="entry name" value="LysR-type_TF_proteobact-type"/>
</dbReference>
<dbReference type="InterPro" id="IPR000847">
    <property type="entry name" value="LysR_HTH_N"/>
</dbReference>
<dbReference type="InterPro" id="IPR036390">
    <property type="entry name" value="WH_DNA-bd_sf"/>
</dbReference>
<dbReference type="InterPro" id="IPR036388">
    <property type="entry name" value="WH-like_DNA-bd_sf"/>
</dbReference>
<dbReference type="PROSITE" id="PS50931">
    <property type="entry name" value="HTH_LYSR"/>
    <property type="match status" value="1"/>
</dbReference>
<name>A0ABY4SAC5_AQUTE</name>
<evidence type="ECO:0000256" key="4">
    <source>
        <dbReference type="ARBA" id="ARBA00023163"/>
    </source>
</evidence>
<evidence type="ECO:0000256" key="1">
    <source>
        <dbReference type="ARBA" id="ARBA00009437"/>
    </source>
</evidence>
<gene>
    <name evidence="6" type="ORF">MW290_14950</name>
</gene>
<evidence type="ECO:0000259" key="5">
    <source>
        <dbReference type="PROSITE" id="PS50931"/>
    </source>
</evidence>
<dbReference type="RefSeq" id="WP_250198516.1">
    <property type="nucleotide sequence ID" value="NZ_CP097636.1"/>
</dbReference>
<evidence type="ECO:0000313" key="7">
    <source>
        <dbReference type="Proteomes" id="UP001056201"/>
    </source>
</evidence>
<dbReference type="Gene3D" id="3.40.190.290">
    <property type="match status" value="1"/>
</dbReference>
<evidence type="ECO:0000256" key="3">
    <source>
        <dbReference type="ARBA" id="ARBA00023125"/>
    </source>
</evidence>
<dbReference type="CDD" id="cd08474">
    <property type="entry name" value="PBP2_CrgA_like_5"/>
    <property type="match status" value="1"/>
</dbReference>
<keyword evidence="2" id="KW-0805">Transcription regulation</keyword>
<evidence type="ECO:0000313" key="6">
    <source>
        <dbReference type="EMBL" id="URI10312.1"/>
    </source>
</evidence>
<feature type="domain" description="HTH lysR-type" evidence="5">
    <location>
        <begin position="1"/>
        <end position="61"/>
    </location>
</feature>
<dbReference type="Gene3D" id="1.10.10.10">
    <property type="entry name" value="Winged helix-like DNA-binding domain superfamily/Winged helix DNA-binding domain"/>
    <property type="match status" value="1"/>
</dbReference>
<protein>
    <submittedName>
        <fullName evidence="6">LysR family transcriptional regulator</fullName>
    </submittedName>
</protein>
<keyword evidence="4" id="KW-0804">Transcription</keyword>
<comment type="similarity">
    <text evidence="1">Belongs to the LysR transcriptional regulatory family.</text>
</comment>
<keyword evidence="7" id="KW-1185">Reference proteome</keyword>
<dbReference type="Pfam" id="PF03466">
    <property type="entry name" value="LysR_substrate"/>
    <property type="match status" value="1"/>
</dbReference>
<accession>A0ABY4SAC5</accession>
<dbReference type="Pfam" id="PF00126">
    <property type="entry name" value="HTH_1"/>
    <property type="match status" value="1"/>
</dbReference>
<sequence>MNPDILAAMTAFARTAELRSISGAAALLGVTPAAVSQTIRKLETRLGVRLFERTTRSVNLTEAGRAYWERVAPLLAGLAEATEDLQTQASVPGGLLRITLPMVAGQLLIEPLLGEFHRLHPQVTLELAYQDALVDIVKEGFDAGIRLGESLQRDMIAVPLTREFRLRTYAAPEYLAQHGTPQAPADLLQHRCINYRMASSGALYRWEFLEKRRIVSLTVQGPLIVNHWLTMVEAAAQGLGLCHTLPEAAAKHVAEGRLVEVLAKYSPSFDGLYIYHPRRQQLPVKTRLFIDFLKGRVGTLG</sequence>